<keyword evidence="3" id="KW-1185">Reference proteome</keyword>
<dbReference type="Proteomes" id="UP000095759">
    <property type="component" value="Unassembled WGS sequence"/>
</dbReference>
<protein>
    <submittedName>
        <fullName evidence="2">Uncharacterized protein</fullName>
    </submittedName>
</protein>
<dbReference type="OrthoDB" id="3683366at2"/>
<evidence type="ECO:0000256" key="1">
    <source>
        <dbReference type="SAM" id="MobiDB-lite"/>
    </source>
</evidence>
<dbReference type="STRING" id="285458.BGM19_04635"/>
<organism evidence="2 3">
    <name type="scientific">Streptomyces agglomeratus</name>
    <dbReference type="NCBI Taxonomy" id="285458"/>
    <lineage>
        <taxon>Bacteria</taxon>
        <taxon>Bacillati</taxon>
        <taxon>Actinomycetota</taxon>
        <taxon>Actinomycetes</taxon>
        <taxon>Kitasatosporales</taxon>
        <taxon>Streptomycetaceae</taxon>
        <taxon>Streptomyces</taxon>
    </lineage>
</organism>
<reference evidence="2 3" key="1">
    <citation type="submission" date="2016-08" db="EMBL/GenBank/DDBJ databases">
        <title>Complete genome sequence of Streptomyces agglomeratus strain 6-3-2, a novel anti-MRSA actinomycete isolated from Wuli of Tebit, China.</title>
        <authorList>
            <person name="Chen X."/>
        </authorList>
    </citation>
    <scope>NUCLEOTIDE SEQUENCE [LARGE SCALE GENOMIC DNA]</scope>
    <source>
        <strain evidence="2 3">6-3-2</strain>
    </source>
</reference>
<evidence type="ECO:0000313" key="2">
    <source>
        <dbReference type="EMBL" id="OEJ28444.1"/>
    </source>
</evidence>
<dbReference type="RefSeq" id="WP_069935656.1">
    <property type="nucleotide sequence ID" value="NZ_MEHJ01000001.1"/>
</dbReference>
<comment type="caution">
    <text evidence="2">The sequence shown here is derived from an EMBL/GenBank/DDBJ whole genome shotgun (WGS) entry which is preliminary data.</text>
</comment>
<feature type="compositionally biased region" description="Low complexity" evidence="1">
    <location>
        <begin position="273"/>
        <end position="287"/>
    </location>
</feature>
<name>A0A1E5PGD9_9ACTN</name>
<evidence type="ECO:0000313" key="3">
    <source>
        <dbReference type="Proteomes" id="UP000095759"/>
    </source>
</evidence>
<dbReference type="Gene3D" id="3.40.50.720">
    <property type="entry name" value="NAD(P)-binding Rossmann-like Domain"/>
    <property type="match status" value="1"/>
</dbReference>
<dbReference type="AlphaFoldDB" id="A0A1E5PGD9"/>
<gene>
    <name evidence="2" type="ORF">AS594_32115</name>
</gene>
<proteinExistence type="predicted"/>
<dbReference type="EMBL" id="MEHJ01000001">
    <property type="protein sequence ID" value="OEJ28444.1"/>
    <property type="molecule type" value="Genomic_DNA"/>
</dbReference>
<sequence>MTVSRLVPGVEIVAVPGQGVAVRTPDGDFLRVDTGEVAAEDLMTRLEGGARGGAALEDLVLAFENAGYAGRDGELPLEGRTVHLLGDVNLTARLARRIAEEGADVRYAAPGEVSAMAENGAGLPAGATAAVVWCLDSPVGEGLWDAADRLPERGIGWLRCHREGFQAWIEPLAAAPGDVTSRDVRLRRLAATAAHRELAAYWAGNRTAETGSAGGEASAALLAELLTADLVAWAGGRPRAGRLPVRRRLRRVDLRDLTVTEHPVLPVPPVAPLPRTAATAAGTSGAAGRRGGAR</sequence>
<feature type="region of interest" description="Disordered" evidence="1">
    <location>
        <begin position="268"/>
        <end position="294"/>
    </location>
</feature>
<accession>A0A1E5PGD9</accession>